<evidence type="ECO:0000256" key="5">
    <source>
        <dbReference type="ARBA" id="ARBA00022989"/>
    </source>
</evidence>
<dbReference type="InterPro" id="IPR049278">
    <property type="entry name" value="MS_channel_C"/>
</dbReference>
<evidence type="ECO:0000256" key="7">
    <source>
        <dbReference type="SAM" id="MobiDB-lite"/>
    </source>
</evidence>
<feature type="domain" description="Mechanosensitive ion channel MscS porin" evidence="12">
    <location>
        <begin position="69"/>
        <end position="300"/>
    </location>
</feature>
<feature type="chain" id="PRO_5012461738" evidence="9">
    <location>
        <begin position="29"/>
        <end position="1154"/>
    </location>
</feature>
<dbReference type="STRING" id="1941349.STSP1_00032"/>
<evidence type="ECO:0000259" key="10">
    <source>
        <dbReference type="Pfam" id="PF00924"/>
    </source>
</evidence>
<evidence type="ECO:0000256" key="1">
    <source>
        <dbReference type="ARBA" id="ARBA00004651"/>
    </source>
</evidence>
<dbReference type="SUPFAM" id="SSF82861">
    <property type="entry name" value="Mechanosensitive channel protein MscS (YggB), transmembrane region"/>
    <property type="match status" value="1"/>
</dbReference>
<evidence type="ECO:0000313" key="14">
    <source>
        <dbReference type="EMBL" id="ARN55672.1"/>
    </source>
</evidence>
<feature type="transmembrane region" description="Helical" evidence="8">
    <location>
        <begin position="758"/>
        <end position="775"/>
    </location>
</feature>
<feature type="transmembrane region" description="Helical" evidence="8">
    <location>
        <begin position="949"/>
        <end position="978"/>
    </location>
</feature>
<dbReference type="Pfam" id="PF12794">
    <property type="entry name" value="MscS_TM"/>
    <property type="match status" value="1"/>
</dbReference>
<feature type="compositionally biased region" description="Basic and acidic residues" evidence="7">
    <location>
        <begin position="31"/>
        <end position="50"/>
    </location>
</feature>
<feature type="transmembrane region" description="Helical" evidence="8">
    <location>
        <begin position="916"/>
        <end position="943"/>
    </location>
</feature>
<dbReference type="EMBL" id="CP021023">
    <property type="protein sequence ID" value="ARN55672.1"/>
    <property type="molecule type" value="Genomic_DNA"/>
</dbReference>
<dbReference type="PANTHER" id="PTHR30347">
    <property type="entry name" value="POTASSIUM CHANNEL RELATED"/>
    <property type="match status" value="1"/>
</dbReference>
<dbReference type="Pfam" id="PF21082">
    <property type="entry name" value="MS_channel_3rd"/>
    <property type="match status" value="1"/>
</dbReference>
<keyword evidence="6 8" id="KW-0472">Membrane</keyword>
<keyword evidence="3" id="KW-1003">Cell membrane</keyword>
<evidence type="ECO:0000259" key="12">
    <source>
        <dbReference type="Pfam" id="PF12795"/>
    </source>
</evidence>
<feature type="transmembrane region" description="Helical" evidence="8">
    <location>
        <begin position="530"/>
        <end position="548"/>
    </location>
</feature>
<feature type="signal peptide" evidence="9">
    <location>
        <begin position="1"/>
        <end position="28"/>
    </location>
</feature>
<dbReference type="PANTHER" id="PTHR30347:SF1">
    <property type="entry name" value="MECHANOSENSITIVE CHANNEL MSCK"/>
    <property type="match status" value="1"/>
</dbReference>
<dbReference type="KEGG" id="pbp:STSP1_00032"/>
<dbReference type="Gene3D" id="3.30.70.100">
    <property type="match status" value="1"/>
</dbReference>
<protein>
    <submittedName>
        <fullName evidence="14">Potassium efflux system KefA</fullName>
    </submittedName>
</protein>
<dbReference type="AlphaFoldDB" id="A0A1W6LIU2"/>
<dbReference type="Gene3D" id="2.30.30.60">
    <property type="match status" value="1"/>
</dbReference>
<dbReference type="Gene3D" id="1.10.287.1260">
    <property type="match status" value="1"/>
</dbReference>
<evidence type="ECO:0000256" key="8">
    <source>
        <dbReference type="SAM" id="Phobius"/>
    </source>
</evidence>
<dbReference type="InterPro" id="IPR052702">
    <property type="entry name" value="MscS-like_channel"/>
</dbReference>
<sequence length="1154" mass="131370" precursor="true">MHKTAYNNSIFIKLLIAAFLLIQGASFAEEKSPAKETQAEAPPEEVKAEPEEAWSVDVKQIEQARQRISENKEMEEEEKSKYLEIYDSILEQAELFKQYQAEKESFSNMQKNAAAELEKVKKELEKLKEESAELSAEDKSASELETRLTEANMNLESARETSTKLENEPKRRAERRTQIPEQRKQIQESIAELNEKLSQLPAESEQDKLIEANRMLLKAKLKAQGAKLDSLAEELKAYEATSEILALRRDLAAAKLSKYEKQVKFWQDALSQARKKEAERAKQEAKKAVQQSQRSHPLVQELANENVELAKQQSELVKDIEQTNSYLKEIQLEVENLSQDFSSLQEQIDKAGKITSAMGVLLMAKKNNLKDVRQHKRQISERVAKTSTIQLKWSQYDRRWADLAETEAHAERLLEENSVSEDMPNYASVKEEAENLLRDRRKIVRKIADYYMDHITALAQLDMSERSLVKTVEKYRSYINKSILWVKSSSPVQKSEIAKIISGVKAFAQNNNPARMLGVIVSDFMKRPHYYIIAGIAFLLLIFSRPKLIKTAKADSQKVQKITEDRFVYTLREVAVMLFCASAIPLAMVFLGWRLLENSANYEYFAYFAEGLFHASYLAFAFGIMRFFTKPCGLGSHFGMNEEALQTFSANLVWFFSILIPAAFLYYSFQLGEDTKAGQDACRRIIFLIQQASVIVFLITVLNPKGTIIRSWLEKHEGSWLDKLKYLLFTIAILVPFSFCILSIIGYGYAAMHLHQELMYTFALLVTVFFLTALLKRSLLVTRRRLAIQQLDRLKEQTIEEAQSDTEQTQSVNMAQQAGNTISTISDQARSVIKFVSTLLVVLGVWWIWKSTLPALEALENIQLSQTTDAQGEIIIISLGSLFKAIVIFIITLVLTRNVPGLLEIMVLQKLPINSAASFAITTLCRYLLFIIGIVYTCFVLGIRWSTVQWLVAAVMVGLGFGLQEIFANFISGLIILFEQPIRVGDTITIGDVSGRVSKIKIRATTIRKWDEKELVVPNKEFITGRLVNWSLSDTTLRIEFPVGVAYGSDVQKAEKTLLDIAKRHPDVIDTKPAPRVIFKGFGSSSLDLELRVYISSIAQYLDVWHQINSRIDKRFREEKIEIAFPQTDLHFRSSDLPIPLDIKGSERKSSEAD</sequence>
<evidence type="ECO:0000259" key="11">
    <source>
        <dbReference type="Pfam" id="PF12794"/>
    </source>
</evidence>
<comment type="similarity">
    <text evidence="2">Belongs to the MscS (TC 1.A.23) family.</text>
</comment>
<feature type="transmembrane region" description="Helical" evidence="8">
    <location>
        <begin position="724"/>
        <end position="752"/>
    </location>
</feature>
<feature type="transmembrane region" description="Helical" evidence="8">
    <location>
        <begin position="648"/>
        <end position="669"/>
    </location>
</feature>
<dbReference type="InterPro" id="IPR024393">
    <property type="entry name" value="MscS_porin"/>
</dbReference>
<accession>A0A1W6LIU2</accession>
<organism evidence="14 15">
    <name type="scientific">Sedimentisphaera salicampi</name>
    <dbReference type="NCBI Taxonomy" id="1941349"/>
    <lineage>
        <taxon>Bacteria</taxon>
        <taxon>Pseudomonadati</taxon>
        <taxon>Planctomycetota</taxon>
        <taxon>Phycisphaerae</taxon>
        <taxon>Sedimentisphaerales</taxon>
        <taxon>Sedimentisphaeraceae</taxon>
        <taxon>Sedimentisphaera</taxon>
    </lineage>
</organism>
<keyword evidence="4 8" id="KW-0812">Transmembrane</keyword>
<dbReference type="SUPFAM" id="SSF82689">
    <property type="entry name" value="Mechanosensitive channel protein MscS (YggB), C-terminal domain"/>
    <property type="match status" value="1"/>
</dbReference>
<keyword evidence="5 8" id="KW-1133">Transmembrane helix</keyword>
<feature type="compositionally biased region" description="Basic and acidic residues" evidence="7">
    <location>
        <begin position="277"/>
        <end position="287"/>
    </location>
</feature>
<comment type="subcellular location">
    <subcellularLocation>
        <location evidence="1">Cell membrane</location>
        <topology evidence="1">Multi-pass membrane protein</topology>
    </subcellularLocation>
</comment>
<evidence type="ECO:0000259" key="13">
    <source>
        <dbReference type="Pfam" id="PF21082"/>
    </source>
</evidence>
<keyword evidence="9" id="KW-0732">Signal</keyword>
<feature type="compositionally biased region" description="Basic and acidic residues" evidence="7">
    <location>
        <begin position="130"/>
        <end position="148"/>
    </location>
</feature>
<reference evidence="15" key="1">
    <citation type="submission" date="2017-04" db="EMBL/GenBank/DDBJ databases">
        <title>Comparative genomics and description of representatives of a novel lineage of planctomycetes thriving in anoxic sediments.</title>
        <authorList>
            <person name="Spring S."/>
            <person name="Bunk B."/>
            <person name="Sproer C."/>
        </authorList>
    </citation>
    <scope>NUCLEOTIDE SEQUENCE [LARGE SCALE GENOMIC DNA]</scope>
    <source>
        <strain evidence="15">ST-PulAB-D4</strain>
    </source>
</reference>
<feature type="transmembrane region" description="Helical" evidence="8">
    <location>
        <begin position="569"/>
        <end position="593"/>
    </location>
</feature>
<dbReference type="Pfam" id="PF00924">
    <property type="entry name" value="MS_channel_2nd"/>
    <property type="match status" value="1"/>
</dbReference>
<evidence type="ECO:0000256" key="6">
    <source>
        <dbReference type="ARBA" id="ARBA00023136"/>
    </source>
</evidence>
<name>A0A1W6LIU2_9BACT</name>
<dbReference type="FunFam" id="2.30.30.60:FF:000001">
    <property type="entry name" value="MscS Mechanosensitive ion channel"/>
    <property type="match status" value="1"/>
</dbReference>
<evidence type="ECO:0000256" key="3">
    <source>
        <dbReference type="ARBA" id="ARBA00022475"/>
    </source>
</evidence>
<dbReference type="InterPro" id="IPR023408">
    <property type="entry name" value="MscS_beta-dom_sf"/>
</dbReference>
<dbReference type="InterPro" id="IPR011014">
    <property type="entry name" value="MscS_channel_TM-2"/>
</dbReference>
<proteinExistence type="inferred from homology"/>
<dbReference type="Pfam" id="PF12795">
    <property type="entry name" value="MscS_porin"/>
    <property type="match status" value="1"/>
</dbReference>
<keyword evidence="15" id="KW-1185">Reference proteome</keyword>
<feature type="transmembrane region" description="Helical" evidence="8">
    <location>
        <begin position="605"/>
        <end position="628"/>
    </location>
</feature>
<dbReference type="InterPro" id="IPR025692">
    <property type="entry name" value="MscS_IM_dom1"/>
</dbReference>
<evidence type="ECO:0000256" key="4">
    <source>
        <dbReference type="ARBA" id="ARBA00022692"/>
    </source>
</evidence>
<evidence type="ECO:0000313" key="15">
    <source>
        <dbReference type="Proteomes" id="UP000193334"/>
    </source>
</evidence>
<dbReference type="InterPro" id="IPR006685">
    <property type="entry name" value="MscS_channel_2nd"/>
</dbReference>
<gene>
    <name evidence="14" type="primary">kefA</name>
    <name evidence="14" type="ORF">STSP1_00032</name>
</gene>
<feature type="region of interest" description="Disordered" evidence="7">
    <location>
        <begin position="277"/>
        <end position="296"/>
    </location>
</feature>
<feature type="transmembrane region" description="Helical" evidence="8">
    <location>
        <begin position="874"/>
        <end position="895"/>
    </location>
</feature>
<dbReference type="SUPFAM" id="SSF50182">
    <property type="entry name" value="Sm-like ribonucleoproteins"/>
    <property type="match status" value="1"/>
</dbReference>
<feature type="transmembrane region" description="Helical" evidence="8">
    <location>
        <begin position="832"/>
        <end position="849"/>
    </location>
</feature>
<feature type="region of interest" description="Disordered" evidence="7">
    <location>
        <begin position="130"/>
        <end position="184"/>
    </location>
</feature>
<dbReference type="GO" id="GO:0005886">
    <property type="term" value="C:plasma membrane"/>
    <property type="evidence" value="ECO:0007669"/>
    <property type="project" value="UniProtKB-SubCell"/>
</dbReference>
<dbReference type="InterPro" id="IPR010920">
    <property type="entry name" value="LSM_dom_sf"/>
</dbReference>
<feature type="domain" description="Mechanosensitive ion channel inner membrane" evidence="11">
    <location>
        <begin position="530"/>
        <end position="864"/>
    </location>
</feature>
<feature type="domain" description="Mechanosensitive ion channel MscS" evidence="10">
    <location>
        <begin position="966"/>
        <end position="1031"/>
    </location>
</feature>
<feature type="transmembrane region" description="Helical" evidence="8">
    <location>
        <begin position="685"/>
        <end position="703"/>
    </location>
</feature>
<feature type="compositionally biased region" description="Basic and acidic residues" evidence="7">
    <location>
        <begin position="157"/>
        <end position="184"/>
    </location>
</feature>
<evidence type="ECO:0000256" key="2">
    <source>
        <dbReference type="ARBA" id="ARBA00008017"/>
    </source>
</evidence>
<feature type="region of interest" description="Disordered" evidence="7">
    <location>
        <begin position="31"/>
        <end position="55"/>
    </location>
</feature>
<dbReference type="Proteomes" id="UP000193334">
    <property type="component" value="Chromosome"/>
</dbReference>
<dbReference type="GO" id="GO:0008381">
    <property type="term" value="F:mechanosensitive monoatomic ion channel activity"/>
    <property type="evidence" value="ECO:0007669"/>
    <property type="project" value="UniProtKB-ARBA"/>
</dbReference>
<evidence type="ECO:0000256" key="9">
    <source>
        <dbReference type="SAM" id="SignalP"/>
    </source>
</evidence>
<feature type="domain" description="Mechanosensitive ion channel MscS C-terminal" evidence="13">
    <location>
        <begin position="1039"/>
        <end position="1123"/>
    </location>
</feature>
<dbReference type="InterPro" id="IPR011066">
    <property type="entry name" value="MscS_channel_C_sf"/>
</dbReference>
<dbReference type="RefSeq" id="WP_085754404.1">
    <property type="nucleotide sequence ID" value="NZ_CP021023.1"/>
</dbReference>